<dbReference type="RefSeq" id="WP_349297431.1">
    <property type="nucleotide sequence ID" value="NZ_JBEDNQ010000003.1"/>
</dbReference>
<keyword evidence="5" id="KW-1185">Reference proteome</keyword>
<dbReference type="EMBL" id="JBEDNQ010000003">
    <property type="protein sequence ID" value="MEQ3550335.1"/>
    <property type="molecule type" value="Genomic_DNA"/>
</dbReference>
<dbReference type="PANTHER" id="PTHR12304:SF4">
    <property type="entry name" value="URIDINE NUCLEOSIDASE"/>
    <property type="match status" value="1"/>
</dbReference>
<dbReference type="InterPro" id="IPR001910">
    <property type="entry name" value="Inosine/uridine_hydrolase_dom"/>
</dbReference>
<dbReference type="InterPro" id="IPR036452">
    <property type="entry name" value="Ribo_hydro-like"/>
</dbReference>
<feature type="domain" description="Inosine/uridine-preferring nucleoside hydrolase" evidence="3">
    <location>
        <begin position="7"/>
        <end position="301"/>
    </location>
</feature>
<protein>
    <submittedName>
        <fullName evidence="4">Nucleoside hydrolase</fullName>
    </submittedName>
</protein>
<dbReference type="Gene3D" id="3.90.245.10">
    <property type="entry name" value="Ribonucleoside hydrolase-like"/>
    <property type="match status" value="1"/>
</dbReference>
<evidence type="ECO:0000313" key="5">
    <source>
        <dbReference type="Proteomes" id="UP001494902"/>
    </source>
</evidence>
<evidence type="ECO:0000256" key="1">
    <source>
        <dbReference type="ARBA" id="ARBA00022801"/>
    </source>
</evidence>
<dbReference type="Pfam" id="PF01156">
    <property type="entry name" value="IU_nuc_hydro"/>
    <property type="match status" value="1"/>
</dbReference>
<name>A0ABV1K764_9PSEU</name>
<dbReference type="PROSITE" id="PS01247">
    <property type="entry name" value="IUNH"/>
    <property type="match status" value="1"/>
</dbReference>
<proteinExistence type="predicted"/>
<dbReference type="GO" id="GO:0016787">
    <property type="term" value="F:hydrolase activity"/>
    <property type="evidence" value="ECO:0007669"/>
    <property type="project" value="UniProtKB-KW"/>
</dbReference>
<organism evidence="4 5">
    <name type="scientific">Pseudonocardia nematodicida</name>
    <dbReference type="NCBI Taxonomy" id="1206997"/>
    <lineage>
        <taxon>Bacteria</taxon>
        <taxon>Bacillati</taxon>
        <taxon>Actinomycetota</taxon>
        <taxon>Actinomycetes</taxon>
        <taxon>Pseudonocardiales</taxon>
        <taxon>Pseudonocardiaceae</taxon>
        <taxon>Pseudonocardia</taxon>
    </lineage>
</organism>
<dbReference type="Proteomes" id="UP001494902">
    <property type="component" value="Unassembled WGS sequence"/>
</dbReference>
<reference evidence="4 5" key="1">
    <citation type="submission" date="2024-03" db="EMBL/GenBank/DDBJ databases">
        <title>Draft genome sequence of Pseudonocardia nematodicida JCM 31783.</title>
        <authorList>
            <person name="Butdee W."/>
            <person name="Duangmal K."/>
        </authorList>
    </citation>
    <scope>NUCLEOTIDE SEQUENCE [LARGE SCALE GENOMIC DNA]</scope>
    <source>
        <strain evidence="4 5">JCM 31783</strain>
    </source>
</reference>
<sequence length="314" mass="32013">MDTPLSVAIDCDPGVDDAVALLLAFRSPQMRVAGVTTVAGNAGLEQVTANATAVLDLAGAPADLPVAAGAAGPIAGGERVPDEPVHGPGALGGAVLPPSSRPVSDDAVGLLTRLARAQPGELVLLALGPLTNVARLVERDPEAAGMLAGIVHMGGAAFVPGNVTPAAEFNTYCDPEAARIVLGSGLPVRLVPLDVTRRAVLHGADSDLLAASDDPVTAAAGTMLRGLTDGHERRHGVRECRVHDATAVVALLEPEGFGWQRHPVDVECTGELTRGALVTDVYRRTGRPATVELALDVDPDAAVSCLLDALEGPR</sequence>
<keyword evidence="2" id="KW-0326">Glycosidase</keyword>
<dbReference type="PANTHER" id="PTHR12304">
    <property type="entry name" value="INOSINE-URIDINE PREFERRING NUCLEOSIDE HYDROLASE"/>
    <property type="match status" value="1"/>
</dbReference>
<comment type="caution">
    <text evidence="4">The sequence shown here is derived from an EMBL/GenBank/DDBJ whole genome shotgun (WGS) entry which is preliminary data.</text>
</comment>
<accession>A0ABV1K764</accession>
<dbReference type="InterPro" id="IPR023186">
    <property type="entry name" value="IUNH"/>
</dbReference>
<dbReference type="SUPFAM" id="SSF53590">
    <property type="entry name" value="Nucleoside hydrolase"/>
    <property type="match status" value="1"/>
</dbReference>
<dbReference type="InterPro" id="IPR015910">
    <property type="entry name" value="I/U_nuclsd_hydro_CS"/>
</dbReference>
<keyword evidence="1 4" id="KW-0378">Hydrolase</keyword>
<gene>
    <name evidence="4" type="ORF">WIS52_07620</name>
</gene>
<evidence type="ECO:0000259" key="3">
    <source>
        <dbReference type="Pfam" id="PF01156"/>
    </source>
</evidence>
<evidence type="ECO:0000256" key="2">
    <source>
        <dbReference type="ARBA" id="ARBA00023295"/>
    </source>
</evidence>
<evidence type="ECO:0000313" key="4">
    <source>
        <dbReference type="EMBL" id="MEQ3550335.1"/>
    </source>
</evidence>